<dbReference type="EMBL" id="JAAAUB010000004">
    <property type="protein sequence ID" value="NMH16272.1"/>
    <property type="molecule type" value="Genomic_DNA"/>
</dbReference>
<dbReference type="InterPro" id="IPR027417">
    <property type="entry name" value="P-loop_NTPase"/>
</dbReference>
<evidence type="ECO:0000313" key="2">
    <source>
        <dbReference type="EMBL" id="NMH16272.1"/>
    </source>
</evidence>
<evidence type="ECO:0000256" key="1">
    <source>
        <dbReference type="SAM" id="MobiDB-lite"/>
    </source>
</evidence>
<protein>
    <submittedName>
        <fullName evidence="2">ATP-binding protein</fullName>
    </submittedName>
</protein>
<dbReference type="RefSeq" id="WP_169115575.1">
    <property type="nucleotide sequence ID" value="NZ_JAAAUB010000004.1"/>
</dbReference>
<feature type="compositionally biased region" description="Polar residues" evidence="1">
    <location>
        <begin position="277"/>
        <end position="307"/>
    </location>
</feature>
<feature type="region of interest" description="Disordered" evidence="1">
    <location>
        <begin position="218"/>
        <end position="315"/>
    </location>
</feature>
<organism evidence="2 3">
    <name type="scientific">Tepidiphilus baoligensis</name>
    <dbReference type="NCBI Taxonomy" id="2698687"/>
    <lineage>
        <taxon>Bacteria</taxon>
        <taxon>Pseudomonadati</taxon>
        <taxon>Pseudomonadota</taxon>
        <taxon>Hydrogenophilia</taxon>
        <taxon>Hydrogenophilales</taxon>
        <taxon>Hydrogenophilaceae</taxon>
        <taxon>Tepidiphilus</taxon>
    </lineage>
</organism>
<dbReference type="SUPFAM" id="SSF52540">
    <property type="entry name" value="P-loop containing nucleoside triphosphate hydrolases"/>
    <property type="match status" value="1"/>
</dbReference>
<dbReference type="GO" id="GO:0005524">
    <property type="term" value="F:ATP binding"/>
    <property type="evidence" value="ECO:0007669"/>
    <property type="project" value="UniProtKB-KW"/>
</dbReference>
<proteinExistence type="predicted"/>
<keyword evidence="3" id="KW-1185">Reference proteome</keyword>
<reference evidence="2 3" key="1">
    <citation type="journal article" date="2020" name="Curr. Microbiol.">
        <title>Tepidiphilus baoligensis sp. nov., a Novel Bacterium of the Family Hydrogenophilaceae Isolated from an Oil Reservoir.</title>
        <authorList>
            <person name="Zhang X."/>
            <person name="Wang G."/>
            <person name="Ma X."/>
            <person name="Yu J."/>
            <person name="You J."/>
            <person name="Xue Y."/>
            <person name="Ma Y."/>
        </authorList>
    </citation>
    <scope>NUCLEOTIDE SEQUENCE [LARGE SCALE GENOMIC DNA]</scope>
    <source>
        <strain evidence="2 3">B18-69</strain>
    </source>
</reference>
<keyword evidence="2" id="KW-0547">Nucleotide-binding</keyword>
<accession>A0ABX1QKP7</accession>
<dbReference type="PANTHER" id="PTHR30121">
    <property type="entry name" value="UNCHARACTERIZED PROTEIN YJGR-RELATED"/>
    <property type="match status" value="1"/>
</dbReference>
<evidence type="ECO:0000313" key="3">
    <source>
        <dbReference type="Proteomes" id="UP000669605"/>
    </source>
</evidence>
<dbReference type="InterPro" id="IPR051162">
    <property type="entry name" value="T4SS_component"/>
</dbReference>
<keyword evidence="2" id="KW-0067">ATP-binding</keyword>
<dbReference type="Gene3D" id="3.40.50.300">
    <property type="entry name" value="P-loop containing nucleotide triphosphate hydrolases"/>
    <property type="match status" value="2"/>
</dbReference>
<comment type="caution">
    <text evidence="2">The sequence shown here is derived from an EMBL/GenBank/DDBJ whole genome shotgun (WGS) entry which is preliminary data.</text>
</comment>
<sequence>MSASVPIQSASIPDWINKSFSPPDFSLFTPEPVTAEQTRFKLFKISEISAGEAVHHRLAMGNVLASLNKAHSRLIYLVSGTPEGVEFYLGVATEKRNNDELHELAKMLHNAFCGNFLGANLEPLREGDPRLDRVCSETKYQGIATGVPSFNEESGQIEEDFQGIERLVNSMLGETWQLVIVAEPSSEEENRDTLYRLYDLATKISLYQKDQVQRSENISIGHSESDQTSHSTTTGDNRSQTLGKNEGASNTLGSGTSESSGESHSSSGRSTSQSQTKNWGTNESVTTGTSRSDTQGSSKSTTASVNRTEGIAYTRERSNKIAEELHKHVGEQLIPRFQQGLSKGMFRTALYLRANHKATYDRLKSSVLSIFQGNQPTLTPLHVQEVSPTLSPLRLNALRIPPDAGLINELAQSIPHDPARRTVWQATWLTARELTLIAGLPAKELPGLKVRKSVEFALNTPADGLGNDAVIQLGNIVQHGRPLEYKQVRLIKDDLNKHVFISGVTGAGKTTTCMKLLVDSGLPFLVIEPAKTEYRALHALCPDLETYVLGREDLTPFRLNPFELVSPQENLAGHIDLLKATLTAVFPMEASMPYIVAEAIINAYKNKGWDIHSGENFFYDDPWASDAQAWPTFAEMIAELDGVIRSAGMGKEFEEKYRGSLVSRLKDLTVGTKGRMINTRRSLDFNQLLDKHVVIELDEIKDEQDKALFMALILQRLAETVKHRHARDKNFRHLTLVEEAHRLLARPEPGESDAKKQGVETFANLLAEVRKYNEGLIIADQIPNKLVPDVIKNTHTKIVHRLFAADDRNTIGDAMGLSDEQKDFLPLLQPGEAVVYCGGWHAAVRVKVNANTDTSRDEIGEDSIRAKGRKLLWEQRARLYPRLSAHPAANAIDRLNLLTEKGIPLLNAMLSAFYSQRTADPDQKKVEEEKRHKIQHHFAARFADLKARTGLGDSELASALTALFFDVSGYTKSQATMRLMEKILAEAITALRQDLEAFHGIVTSPEGRAIFEGEIARNVILSL</sequence>
<dbReference type="PANTHER" id="PTHR30121:SF6">
    <property type="entry name" value="SLR6007 PROTEIN"/>
    <property type="match status" value="1"/>
</dbReference>
<feature type="compositionally biased region" description="Polar residues" evidence="1">
    <location>
        <begin position="218"/>
        <end position="243"/>
    </location>
</feature>
<feature type="compositionally biased region" description="Low complexity" evidence="1">
    <location>
        <begin position="249"/>
        <end position="276"/>
    </location>
</feature>
<dbReference type="Proteomes" id="UP000669605">
    <property type="component" value="Unassembled WGS sequence"/>
</dbReference>
<name>A0ABX1QKP7_9PROT</name>
<gene>
    <name evidence="2" type="ORF">GV368_03950</name>
</gene>